<accession>A0A5C3PUD8</accession>
<keyword evidence="5" id="KW-1185">Reference proteome</keyword>
<feature type="compositionally biased region" description="Polar residues" evidence="1">
    <location>
        <begin position="373"/>
        <end position="394"/>
    </location>
</feature>
<keyword evidence="2" id="KW-0472">Membrane</keyword>
<evidence type="ECO:0008006" key="6">
    <source>
        <dbReference type="Google" id="ProtNLM"/>
    </source>
</evidence>
<proteinExistence type="predicted"/>
<feature type="compositionally biased region" description="Low complexity" evidence="1">
    <location>
        <begin position="410"/>
        <end position="435"/>
    </location>
</feature>
<dbReference type="AlphaFoldDB" id="A0A5C3PUD8"/>
<dbReference type="InParanoid" id="A0A5C3PUD8"/>
<keyword evidence="2" id="KW-1133">Transmembrane helix</keyword>
<sequence length="521" mass="55167">MSRSSTSRSNALLSTLALGFLWVQCFVPDVSAKVVDAMQQSFYFSWSGNQATPIPISAQCEVLHITWSRTGALGPNPAAPYYLQVYTSAFVVPLVIPAGSGTSFDWPVPFIPGTQFQICMMASNGATGGCQEIYTVYQPPNTTLDNPPTCQNLTYPAGALDVTAKTQDGSWSQYGWIDQCTDITVKPNNGTPPFTYTIAPALRPPINFTSDNQDTVDWTVSLAFGLPFWLSVIDSSGYTWTNGPLHSGGGGSTACLTQSSTEFYVPAYPLTEDLHASGGGVSTGGVIGAAFGSLIIGLIVGALGLYLFYRRRHESEYTSYGGLALRRKSSEPLNLDSSAYGFVQPPSSSASGTFQRTHSSGLGDIDPYVYSPANESYNPYNQTSPPHSAHQAQNSSMSDRPGPSSPPPEQQSSHAYTPSSSSSAGAAVSPTSTVAPPMPRSPMGGPGHQHVYVVHHDGGRPPPVTVFTSDGTEVVELPPQYEPPPAGEAASRAQRPTLEGQRRQPRGLPAKQPRVASSGGG</sequence>
<feature type="transmembrane region" description="Helical" evidence="2">
    <location>
        <begin position="286"/>
        <end position="309"/>
    </location>
</feature>
<dbReference type="EMBL" id="ML210988">
    <property type="protein sequence ID" value="TFK93051.1"/>
    <property type="molecule type" value="Genomic_DNA"/>
</dbReference>
<evidence type="ECO:0000256" key="3">
    <source>
        <dbReference type="SAM" id="SignalP"/>
    </source>
</evidence>
<feature type="chain" id="PRO_5022822404" description="Fibronectin type-III domain-containing protein" evidence="3">
    <location>
        <begin position="33"/>
        <end position="521"/>
    </location>
</feature>
<keyword evidence="3" id="KW-0732">Signal</keyword>
<dbReference type="Proteomes" id="UP000308197">
    <property type="component" value="Unassembled WGS sequence"/>
</dbReference>
<dbReference type="STRING" id="1314778.A0A5C3PUD8"/>
<feature type="region of interest" description="Disordered" evidence="1">
    <location>
        <begin position="363"/>
        <end position="521"/>
    </location>
</feature>
<gene>
    <name evidence="4" type="ORF">K466DRAFT_479378</name>
</gene>
<organism evidence="4 5">
    <name type="scientific">Polyporus arcularius HHB13444</name>
    <dbReference type="NCBI Taxonomy" id="1314778"/>
    <lineage>
        <taxon>Eukaryota</taxon>
        <taxon>Fungi</taxon>
        <taxon>Dikarya</taxon>
        <taxon>Basidiomycota</taxon>
        <taxon>Agaricomycotina</taxon>
        <taxon>Agaricomycetes</taxon>
        <taxon>Polyporales</taxon>
        <taxon>Polyporaceae</taxon>
        <taxon>Polyporus</taxon>
    </lineage>
</organism>
<evidence type="ECO:0000256" key="1">
    <source>
        <dbReference type="SAM" id="MobiDB-lite"/>
    </source>
</evidence>
<name>A0A5C3PUD8_9APHY</name>
<keyword evidence="2" id="KW-0812">Transmembrane</keyword>
<feature type="signal peptide" evidence="3">
    <location>
        <begin position="1"/>
        <end position="32"/>
    </location>
</feature>
<protein>
    <recommendedName>
        <fullName evidence="6">Fibronectin type-III domain-containing protein</fullName>
    </recommendedName>
</protein>
<reference evidence="4 5" key="1">
    <citation type="journal article" date="2019" name="Nat. Ecol. Evol.">
        <title>Megaphylogeny resolves global patterns of mushroom evolution.</title>
        <authorList>
            <person name="Varga T."/>
            <person name="Krizsan K."/>
            <person name="Foldi C."/>
            <person name="Dima B."/>
            <person name="Sanchez-Garcia M."/>
            <person name="Sanchez-Ramirez S."/>
            <person name="Szollosi G.J."/>
            <person name="Szarkandi J.G."/>
            <person name="Papp V."/>
            <person name="Albert L."/>
            <person name="Andreopoulos W."/>
            <person name="Angelini C."/>
            <person name="Antonin V."/>
            <person name="Barry K.W."/>
            <person name="Bougher N.L."/>
            <person name="Buchanan P."/>
            <person name="Buyck B."/>
            <person name="Bense V."/>
            <person name="Catcheside P."/>
            <person name="Chovatia M."/>
            <person name="Cooper J."/>
            <person name="Damon W."/>
            <person name="Desjardin D."/>
            <person name="Finy P."/>
            <person name="Geml J."/>
            <person name="Haridas S."/>
            <person name="Hughes K."/>
            <person name="Justo A."/>
            <person name="Karasinski D."/>
            <person name="Kautmanova I."/>
            <person name="Kiss B."/>
            <person name="Kocsube S."/>
            <person name="Kotiranta H."/>
            <person name="LaButti K.M."/>
            <person name="Lechner B.E."/>
            <person name="Liimatainen K."/>
            <person name="Lipzen A."/>
            <person name="Lukacs Z."/>
            <person name="Mihaltcheva S."/>
            <person name="Morgado L.N."/>
            <person name="Niskanen T."/>
            <person name="Noordeloos M.E."/>
            <person name="Ohm R.A."/>
            <person name="Ortiz-Santana B."/>
            <person name="Ovrebo C."/>
            <person name="Racz N."/>
            <person name="Riley R."/>
            <person name="Savchenko A."/>
            <person name="Shiryaev A."/>
            <person name="Soop K."/>
            <person name="Spirin V."/>
            <person name="Szebenyi C."/>
            <person name="Tomsovsky M."/>
            <person name="Tulloss R.E."/>
            <person name="Uehling J."/>
            <person name="Grigoriev I.V."/>
            <person name="Vagvolgyi C."/>
            <person name="Papp T."/>
            <person name="Martin F.M."/>
            <person name="Miettinen O."/>
            <person name="Hibbett D.S."/>
            <person name="Nagy L.G."/>
        </authorList>
    </citation>
    <scope>NUCLEOTIDE SEQUENCE [LARGE SCALE GENOMIC DNA]</scope>
    <source>
        <strain evidence="4 5">HHB13444</strain>
    </source>
</reference>
<evidence type="ECO:0000313" key="5">
    <source>
        <dbReference type="Proteomes" id="UP000308197"/>
    </source>
</evidence>
<evidence type="ECO:0000256" key="2">
    <source>
        <dbReference type="SAM" id="Phobius"/>
    </source>
</evidence>
<evidence type="ECO:0000313" key="4">
    <source>
        <dbReference type="EMBL" id="TFK93051.1"/>
    </source>
</evidence>